<evidence type="ECO:0000256" key="2">
    <source>
        <dbReference type="SAM" id="Phobius"/>
    </source>
</evidence>
<keyword evidence="2" id="KW-0472">Membrane</keyword>
<sequence>MIKFIIRLLTLIGSITALIAAILLHSNTLYFTSLSLFIGFLGTLVKTKKEATIQNTATQKGGAFSRNTQNNHFSGANGDNKK</sequence>
<reference evidence="3 4" key="1">
    <citation type="submission" date="2019-10" db="EMBL/GenBank/DDBJ databases">
        <title>Comparative genomic analysis of Providencia.</title>
        <authorList>
            <person name="Yuan C."/>
            <person name="Wei Y."/>
            <person name="Yin Z."/>
        </authorList>
    </citation>
    <scope>NUCLEOTIDE SEQUENCE [LARGE SCALE GENOMIC DNA]</scope>
    <source>
        <strain evidence="4">wls1934</strain>
    </source>
</reference>
<evidence type="ECO:0000256" key="1">
    <source>
        <dbReference type="SAM" id="MobiDB-lite"/>
    </source>
</evidence>
<feature type="compositionally biased region" description="Polar residues" evidence="1">
    <location>
        <begin position="57"/>
        <end position="74"/>
    </location>
</feature>
<feature type="transmembrane region" description="Helical" evidence="2">
    <location>
        <begin position="29"/>
        <end position="45"/>
    </location>
</feature>
<organism evidence="3 4">
    <name type="scientific">Providencia alcalifaciens</name>
    <dbReference type="NCBI Taxonomy" id="126385"/>
    <lineage>
        <taxon>Bacteria</taxon>
        <taxon>Pseudomonadati</taxon>
        <taxon>Pseudomonadota</taxon>
        <taxon>Gammaproteobacteria</taxon>
        <taxon>Enterobacterales</taxon>
        <taxon>Morganellaceae</taxon>
        <taxon>Providencia</taxon>
    </lineage>
</organism>
<feature type="transmembrane region" description="Helical" evidence="2">
    <location>
        <begin position="5"/>
        <end position="23"/>
    </location>
</feature>
<gene>
    <name evidence="3" type="ORF">GKR67_00710</name>
</gene>
<keyword evidence="2" id="KW-1133">Transmembrane helix</keyword>
<accession>A0AAW9V567</accession>
<dbReference type="Proteomes" id="UP000449944">
    <property type="component" value="Unassembled WGS sequence"/>
</dbReference>
<feature type="region of interest" description="Disordered" evidence="1">
    <location>
        <begin position="57"/>
        <end position="82"/>
    </location>
</feature>
<keyword evidence="2" id="KW-0812">Transmembrane</keyword>
<name>A0AAW9V567_9GAMM</name>
<dbReference type="AlphaFoldDB" id="A0AAW9V567"/>
<proteinExistence type="predicted"/>
<evidence type="ECO:0000313" key="3">
    <source>
        <dbReference type="EMBL" id="MTC33153.1"/>
    </source>
</evidence>
<dbReference type="EMBL" id="WLUB01000005">
    <property type="protein sequence ID" value="MTC33153.1"/>
    <property type="molecule type" value="Genomic_DNA"/>
</dbReference>
<evidence type="ECO:0000313" key="4">
    <source>
        <dbReference type="Proteomes" id="UP000449944"/>
    </source>
</evidence>
<comment type="caution">
    <text evidence="3">The sequence shown here is derived from an EMBL/GenBank/DDBJ whole genome shotgun (WGS) entry which is preliminary data.</text>
</comment>
<protein>
    <submittedName>
        <fullName evidence="3">Uncharacterized protein</fullName>
    </submittedName>
</protein>